<evidence type="ECO:0000313" key="2">
    <source>
        <dbReference type="EMBL" id="AJQ95383.1"/>
    </source>
</evidence>
<dbReference type="PATRIC" id="fig|1445510.3.peg.3309"/>
<dbReference type="EC" id="2.7.7.1" evidence="2"/>
<dbReference type="GO" id="GO:0000309">
    <property type="term" value="F:nicotinamide-nucleotide adenylyltransferase activity"/>
    <property type="evidence" value="ECO:0007669"/>
    <property type="project" value="UniProtKB-EC"/>
</dbReference>
<keyword evidence="3" id="KW-1185">Reference proteome</keyword>
<dbReference type="PANTHER" id="PTHR37512:SF1">
    <property type="entry name" value="NADR_TTD14 AAA DOMAIN-CONTAINING PROTEIN"/>
    <property type="match status" value="1"/>
</dbReference>
<dbReference type="EMBL" id="CP007142">
    <property type="protein sequence ID" value="AJQ95383.1"/>
    <property type="molecule type" value="Genomic_DNA"/>
</dbReference>
<name>A0A0C5VPP7_9GAMM</name>
<reference evidence="2 3" key="1">
    <citation type="submission" date="2014-01" db="EMBL/GenBank/DDBJ databases">
        <title>Full genme sequencing of cellulolytic bacterium Gynuella sunshinyii YC6258T gen. nov., sp. nov.</title>
        <authorList>
            <person name="Khan H."/>
            <person name="Chung E.J."/>
            <person name="Chung Y.R."/>
        </authorList>
    </citation>
    <scope>NUCLEOTIDE SEQUENCE [LARGE SCALE GENOMIC DNA]</scope>
    <source>
        <strain evidence="2 3">YC6258</strain>
    </source>
</reference>
<dbReference type="Gene3D" id="3.40.50.620">
    <property type="entry name" value="HUPs"/>
    <property type="match status" value="1"/>
</dbReference>
<dbReference type="InterPro" id="IPR027417">
    <property type="entry name" value="P-loop_NTPase"/>
</dbReference>
<dbReference type="RefSeq" id="WP_245626938.1">
    <property type="nucleotide sequence ID" value="NZ_CP007142.1"/>
</dbReference>
<dbReference type="InterPro" id="IPR014729">
    <property type="entry name" value="Rossmann-like_a/b/a_fold"/>
</dbReference>
<dbReference type="NCBIfam" id="TIGR00125">
    <property type="entry name" value="cyt_tran_rel"/>
    <property type="match status" value="1"/>
</dbReference>
<gene>
    <name evidence="2" type="ORF">YC6258_03347</name>
</gene>
<dbReference type="EC" id="2.7.1.22" evidence="2"/>
<feature type="domain" description="NadR/Ttd14 AAA" evidence="1">
    <location>
        <begin position="157"/>
        <end position="314"/>
    </location>
</feature>
<dbReference type="InterPro" id="IPR004821">
    <property type="entry name" value="Cyt_trans-like"/>
</dbReference>
<keyword evidence="2" id="KW-0808">Transferase</keyword>
<keyword evidence="2" id="KW-0418">Kinase</keyword>
<proteinExistence type="predicted"/>
<dbReference type="SUPFAM" id="SSF52374">
    <property type="entry name" value="Nucleotidylyl transferase"/>
    <property type="match status" value="1"/>
</dbReference>
<dbReference type="GO" id="GO:0050262">
    <property type="term" value="F:ribosylnicotinamide kinase activity"/>
    <property type="evidence" value="ECO:0007669"/>
    <property type="project" value="UniProtKB-EC"/>
</dbReference>
<evidence type="ECO:0000259" key="1">
    <source>
        <dbReference type="Pfam" id="PF13521"/>
    </source>
</evidence>
<accession>A0A0C5VPP7</accession>
<dbReference type="InterPro" id="IPR038727">
    <property type="entry name" value="NadR/Ttd14_AAA_dom"/>
</dbReference>
<dbReference type="HOGENOM" id="CLU_052648_0_0_6"/>
<dbReference type="SUPFAM" id="SSF52540">
    <property type="entry name" value="P-loop containing nucleoside triphosphate hydrolases"/>
    <property type="match status" value="1"/>
</dbReference>
<dbReference type="KEGG" id="gsn:YC6258_03347"/>
<dbReference type="Gene3D" id="3.40.50.300">
    <property type="entry name" value="P-loop containing nucleotide triphosphate hydrolases"/>
    <property type="match status" value="1"/>
</dbReference>
<dbReference type="InterPro" id="IPR052735">
    <property type="entry name" value="NAD_biosynth-regulator"/>
</dbReference>
<dbReference type="PANTHER" id="PTHR37512">
    <property type="entry name" value="TRIFUNCTIONAL NAD BIOSYNTHESIS/REGULATOR PROTEIN NADR"/>
    <property type="match status" value="1"/>
</dbReference>
<dbReference type="AlphaFoldDB" id="A0A0C5VPP7"/>
<dbReference type="Pfam" id="PF13521">
    <property type="entry name" value="AAA_28"/>
    <property type="match status" value="1"/>
</dbReference>
<sequence length="340" mass="39055">MKKIGLTLGKFAPLHKGHQLLIETALAEMDRLKLIIYDSPEVTKIPLAVRSGWIKSLYPQVEVIEAWNGPSQVGYSYDLMRQHERYVIEELGVAGITHFYSSEPYGEHMSQALGAIDRRVDVDRTQVPISATAIRRDSYGHKDYMASSVYRDLITNVAILGAPSTGKTTLSRALADRFNTQWMPEYGREYWEKYQMDRKLQPGELIHIAEQHLNMETTRLNGANQYLFTDTTALTTATFCRYYHGYVPERLQLLAGMSASRYDLTFLCDIDIPYEDTWDRSGEGQRDVFQRQIIQMLGYYKIPYVLLSGTLEQRMASVSSVLNRYQKYMNILEVLNCSPL</sequence>
<dbReference type="Proteomes" id="UP000032266">
    <property type="component" value="Chromosome"/>
</dbReference>
<keyword evidence="2" id="KW-0548">Nucleotidyltransferase</keyword>
<dbReference type="STRING" id="1445510.YC6258_03347"/>
<organism evidence="2 3">
    <name type="scientific">Gynuella sunshinyii YC6258</name>
    <dbReference type="NCBI Taxonomy" id="1445510"/>
    <lineage>
        <taxon>Bacteria</taxon>
        <taxon>Pseudomonadati</taxon>
        <taxon>Pseudomonadota</taxon>
        <taxon>Gammaproteobacteria</taxon>
        <taxon>Oceanospirillales</taxon>
        <taxon>Saccharospirillaceae</taxon>
        <taxon>Gynuella</taxon>
    </lineage>
</organism>
<protein>
    <submittedName>
        <fullName evidence="2">Putative ATPase/kinase involved in NAD metabolism</fullName>
        <ecNumber evidence="2">2.7.1.22</ecNumber>
        <ecNumber evidence="2">2.7.7.1</ecNumber>
    </submittedName>
</protein>
<evidence type="ECO:0000313" key="3">
    <source>
        <dbReference type="Proteomes" id="UP000032266"/>
    </source>
</evidence>